<proteinExistence type="inferred from homology"/>
<keyword evidence="2" id="KW-0349">Heme</keyword>
<comment type="similarity">
    <text evidence="1 2">Belongs to the cytochrome P450 family.</text>
</comment>
<dbReference type="Proteomes" id="UP000007967">
    <property type="component" value="Chromosome"/>
</dbReference>
<dbReference type="PROSITE" id="PS00086">
    <property type="entry name" value="CYTOCHROME_P450"/>
    <property type="match status" value="1"/>
</dbReference>
<dbReference type="PANTHER" id="PTHR46696">
    <property type="entry name" value="P450, PUTATIVE (EUROFUNG)-RELATED"/>
    <property type="match status" value="1"/>
</dbReference>
<dbReference type="GO" id="GO:0016705">
    <property type="term" value="F:oxidoreductase activity, acting on paired donors, with incorporation or reduction of molecular oxygen"/>
    <property type="evidence" value="ECO:0007669"/>
    <property type="project" value="InterPro"/>
</dbReference>
<gene>
    <name evidence="3" type="ordered locus">Kfla_1943</name>
</gene>
<dbReference type="PANTHER" id="PTHR46696:SF6">
    <property type="entry name" value="P450, PUTATIVE (EUROFUNG)-RELATED"/>
    <property type="match status" value="1"/>
</dbReference>
<dbReference type="Pfam" id="PF00067">
    <property type="entry name" value="p450"/>
    <property type="match status" value="1"/>
</dbReference>
<dbReference type="Gene3D" id="1.10.630.10">
    <property type="entry name" value="Cytochrome P450"/>
    <property type="match status" value="1"/>
</dbReference>
<keyword evidence="4" id="KW-1185">Reference proteome</keyword>
<organism evidence="3 4">
    <name type="scientific">Kribbella flavida (strain DSM 17836 / JCM 10339 / NBRC 14399)</name>
    <dbReference type="NCBI Taxonomy" id="479435"/>
    <lineage>
        <taxon>Bacteria</taxon>
        <taxon>Bacillati</taxon>
        <taxon>Actinomycetota</taxon>
        <taxon>Actinomycetes</taxon>
        <taxon>Propionibacteriales</taxon>
        <taxon>Kribbellaceae</taxon>
        <taxon>Kribbella</taxon>
    </lineage>
</organism>
<dbReference type="STRING" id="479435.Kfla_1943"/>
<accession>D2PQQ4</accession>
<keyword evidence="2" id="KW-0408">Iron</keyword>
<dbReference type="OrthoDB" id="502624at2"/>
<evidence type="ECO:0000256" key="1">
    <source>
        <dbReference type="ARBA" id="ARBA00010617"/>
    </source>
</evidence>
<sequence length="413" mass="45886">MTDAQQSVSEYADFDPFSAHRDDPYPYFAQLRDERPVMPSAMMGGAYLVTRYEDVLRVVHDPGTFSSVGSLPVPAASNPPEVIRALPGFALVETIASGVEVDAPRHTRMRTNFLRAHRGPRVSALAPRIEQQAHALLDEVAADGRADLAAAYADPLTLWATNTLLGVPEADHRRFEGWAHAMAAILTPTAPLDRKLEAARQLHEYQDWAADWVRDRRESPRDDVFSTYAAGDPGAGVAPLQDDELLYSALLHWVAGFDTTRNGILSTLFLMLREPALWERATDARQVEDIVEEALRMDAPHRGLLRVTTRDVTVGGVDLPAGTPLLLMFGSANRDERFFPDPDICVLDRPNARQHLSFGAGDHRCPGATMARYELRTAARVAATRLPTARLDGEPRWRADYFFRGLELLNVTW</sequence>
<name>D2PQQ4_KRIFD</name>
<keyword evidence="2" id="KW-0479">Metal-binding</keyword>
<dbReference type="InterPro" id="IPR017972">
    <property type="entry name" value="Cyt_P450_CS"/>
</dbReference>
<evidence type="ECO:0000256" key="2">
    <source>
        <dbReference type="RuleBase" id="RU000461"/>
    </source>
</evidence>
<dbReference type="GO" id="GO:0020037">
    <property type="term" value="F:heme binding"/>
    <property type="evidence" value="ECO:0007669"/>
    <property type="project" value="InterPro"/>
</dbReference>
<dbReference type="KEGG" id="kfl:Kfla_1943"/>
<dbReference type="eggNOG" id="COG2124">
    <property type="taxonomic scope" value="Bacteria"/>
</dbReference>
<reference evidence="4" key="1">
    <citation type="submission" date="2009-09" db="EMBL/GenBank/DDBJ databases">
        <title>The complete genome of Kribbella flavida DSM 17836.</title>
        <authorList>
            <consortium name="US DOE Joint Genome Institute (JGI-PGF)"/>
            <person name="Lucas S."/>
            <person name="Copeland A."/>
            <person name="Lapidus A."/>
            <person name="Glavina del Rio T."/>
            <person name="Dalin E."/>
            <person name="Tice H."/>
            <person name="Bruce D."/>
            <person name="Goodwin L."/>
            <person name="Pitluck S."/>
            <person name="Kyrpides N."/>
            <person name="Mavromatis K."/>
            <person name="Ivanova N."/>
            <person name="Saunders E."/>
            <person name="Brettin T."/>
            <person name="Detter J.C."/>
            <person name="Han C."/>
            <person name="Larimer F."/>
            <person name="Land M."/>
            <person name="Hauser L."/>
            <person name="Markowitz V."/>
            <person name="Cheng J.-F."/>
            <person name="Hugenholtz P."/>
            <person name="Woyke T."/>
            <person name="Wu D."/>
            <person name="Pukall R."/>
            <person name="Klenk H.-P."/>
            <person name="Eisen J.A."/>
        </authorList>
    </citation>
    <scope>NUCLEOTIDE SEQUENCE [LARGE SCALE GENOMIC DNA]</scope>
    <source>
        <strain evidence="4">DSM 17836 / JCM 10339 / NBRC 14399</strain>
    </source>
</reference>
<reference evidence="3 4" key="2">
    <citation type="journal article" date="2010" name="Stand. Genomic Sci.">
        <title>Complete genome sequence of Kribbella flavida type strain (IFO 14399).</title>
        <authorList>
            <person name="Pukall R."/>
            <person name="Lapidus A."/>
            <person name="Glavina Del Rio T."/>
            <person name="Copeland A."/>
            <person name="Tice H."/>
            <person name="Cheng J.-F."/>
            <person name="Lucas S."/>
            <person name="Chen F."/>
            <person name="Nolan M."/>
            <person name="LaButti K."/>
            <person name="Pati A."/>
            <person name="Ivanova N."/>
            <person name="Mavrommatis K."/>
            <person name="Mikhailova N."/>
            <person name="Pitluck S."/>
            <person name="Bruce D."/>
            <person name="Goodwin L."/>
            <person name="Land M."/>
            <person name="Hauser L."/>
            <person name="Chang Y.-J."/>
            <person name="Jeffries C.D."/>
            <person name="Chen A."/>
            <person name="Palaniappan K."/>
            <person name="Chain P."/>
            <person name="Rohde M."/>
            <person name="Goeker M."/>
            <person name="Bristow J."/>
            <person name="Eisen J.A."/>
            <person name="Markowitz V."/>
            <person name="Hugenholtz P."/>
            <person name="Kyrpides N.C."/>
            <person name="Klenk H.-P."/>
            <person name="Brettin T."/>
        </authorList>
    </citation>
    <scope>NUCLEOTIDE SEQUENCE [LARGE SCALE GENOMIC DNA]</scope>
    <source>
        <strain evidence="4">DSM 17836 / JCM 10339 / NBRC 14399</strain>
    </source>
</reference>
<dbReference type="PRINTS" id="PR00359">
    <property type="entry name" value="BP450"/>
</dbReference>
<dbReference type="AlphaFoldDB" id="D2PQQ4"/>
<dbReference type="InterPro" id="IPR002397">
    <property type="entry name" value="Cyt_P450_B"/>
</dbReference>
<dbReference type="InterPro" id="IPR036396">
    <property type="entry name" value="Cyt_P450_sf"/>
</dbReference>
<dbReference type="RefSeq" id="WP_012919593.1">
    <property type="nucleotide sequence ID" value="NC_013729.1"/>
</dbReference>
<keyword evidence="2" id="KW-0560">Oxidoreductase</keyword>
<evidence type="ECO:0000313" key="3">
    <source>
        <dbReference type="EMBL" id="ADB31037.1"/>
    </source>
</evidence>
<dbReference type="GO" id="GO:0004497">
    <property type="term" value="F:monooxygenase activity"/>
    <property type="evidence" value="ECO:0007669"/>
    <property type="project" value="UniProtKB-KW"/>
</dbReference>
<dbReference type="CDD" id="cd11078">
    <property type="entry name" value="CYP130-like"/>
    <property type="match status" value="1"/>
</dbReference>
<dbReference type="GO" id="GO:0005506">
    <property type="term" value="F:iron ion binding"/>
    <property type="evidence" value="ECO:0007669"/>
    <property type="project" value="InterPro"/>
</dbReference>
<dbReference type="InterPro" id="IPR001128">
    <property type="entry name" value="Cyt_P450"/>
</dbReference>
<keyword evidence="2" id="KW-0503">Monooxygenase</keyword>
<protein>
    <submittedName>
        <fullName evidence="3">Cytochrome P450</fullName>
    </submittedName>
</protein>
<dbReference type="HOGENOM" id="CLU_033716_0_2_11"/>
<evidence type="ECO:0000313" key="4">
    <source>
        <dbReference type="Proteomes" id="UP000007967"/>
    </source>
</evidence>
<dbReference type="EMBL" id="CP001736">
    <property type="protein sequence ID" value="ADB31037.1"/>
    <property type="molecule type" value="Genomic_DNA"/>
</dbReference>
<dbReference type="SUPFAM" id="SSF48264">
    <property type="entry name" value="Cytochrome P450"/>
    <property type="match status" value="1"/>
</dbReference>
<dbReference type="PRINTS" id="PR00385">
    <property type="entry name" value="P450"/>
</dbReference>